<dbReference type="InterPro" id="IPR006129">
    <property type="entry name" value="AdhesinB"/>
</dbReference>
<dbReference type="Pfam" id="PF01297">
    <property type="entry name" value="ZnuA"/>
    <property type="match status" value="1"/>
</dbReference>
<dbReference type="GO" id="GO:0007155">
    <property type="term" value="P:cell adhesion"/>
    <property type="evidence" value="ECO:0007669"/>
    <property type="project" value="InterPro"/>
</dbReference>
<dbReference type="CDD" id="cd01137">
    <property type="entry name" value="PsaA"/>
    <property type="match status" value="1"/>
</dbReference>
<dbReference type="PRINTS" id="PR00690">
    <property type="entry name" value="ADHESNFAMILY"/>
</dbReference>
<dbReference type="InterPro" id="IPR050492">
    <property type="entry name" value="Bact_metal-bind_prot9"/>
</dbReference>
<dbReference type="Gene3D" id="3.40.50.1980">
    <property type="entry name" value="Nitrogenase molybdenum iron protein domain"/>
    <property type="match status" value="2"/>
</dbReference>
<evidence type="ECO:0000256" key="1">
    <source>
        <dbReference type="ARBA" id="ARBA00004196"/>
    </source>
</evidence>
<dbReference type="EMBL" id="AYZJ01000039">
    <property type="protein sequence ID" value="KRN21871.1"/>
    <property type="molecule type" value="Genomic_DNA"/>
</dbReference>
<dbReference type="PATRIC" id="fig|1423730.4.peg.2071"/>
<gene>
    <name evidence="6" type="ORF">FC75_GL001991</name>
</gene>
<dbReference type="InterPro" id="IPR006127">
    <property type="entry name" value="ZnuA-like"/>
</dbReference>
<sequence length="313" mass="34634">MRRFWLTLLSVTVMIAGVALFLTTRTDRPHAESPTGKLRVVTTNSILEDMVQQVGKDKVGVYSIVARGTDPHEYEPRPADIAASAEADVLFHNGLNLETGGSGWFTKLVDTSGKHFGQDVFAASAGVRPRHLTTNPEEQDPHAWLDLVNGIQYVRTITDILAEKDPQNAAFYQQNAAAYTNKLAALHEDAKAQFQDLPEDRRVLITSEGAFKYFGAAYDLTPAYIWELNSESQGSPEQMKAVLVKIEKSNVRSLFVETSVSPKSMTKIAQDTGLPIHAQLFTDSLAKTGTNGDTYYDMMKWNLEKIHEGLSKA</sequence>
<dbReference type="PANTHER" id="PTHR42953">
    <property type="entry name" value="HIGH-AFFINITY ZINC UPTAKE SYSTEM PROTEIN ZNUA-RELATED"/>
    <property type="match status" value="1"/>
</dbReference>
<dbReference type="RefSeq" id="WP_054664164.1">
    <property type="nucleotide sequence ID" value="NZ_AYZJ01000039.1"/>
</dbReference>
<reference evidence="6 7" key="1">
    <citation type="journal article" date="2015" name="Genome Announc.">
        <title>Expanding the biotechnology potential of lactobacilli through comparative genomics of 213 strains and associated genera.</title>
        <authorList>
            <person name="Sun Z."/>
            <person name="Harris H.M."/>
            <person name="McCann A."/>
            <person name="Guo C."/>
            <person name="Argimon S."/>
            <person name="Zhang W."/>
            <person name="Yang X."/>
            <person name="Jeffery I.B."/>
            <person name="Cooney J.C."/>
            <person name="Kagawa T.F."/>
            <person name="Liu W."/>
            <person name="Song Y."/>
            <person name="Salvetti E."/>
            <person name="Wrobel A."/>
            <person name="Rasinkangas P."/>
            <person name="Parkhill J."/>
            <person name="Rea M.C."/>
            <person name="O'Sullivan O."/>
            <person name="Ritari J."/>
            <person name="Douillard F.P."/>
            <person name="Paul Ross R."/>
            <person name="Yang R."/>
            <person name="Briner A.E."/>
            <person name="Felis G.E."/>
            <person name="de Vos W.M."/>
            <person name="Barrangou R."/>
            <person name="Klaenhammer T.R."/>
            <person name="Caufield P.W."/>
            <person name="Cui Y."/>
            <person name="Zhang H."/>
            <person name="O'Toole P.W."/>
        </authorList>
    </citation>
    <scope>NUCLEOTIDE SEQUENCE [LARGE SCALE GENOMIC DNA]</scope>
    <source>
        <strain evidence="6 7">DSM 22697</strain>
    </source>
</reference>
<dbReference type="GO" id="GO:0030313">
    <property type="term" value="C:cell envelope"/>
    <property type="evidence" value="ECO:0007669"/>
    <property type="project" value="UniProtKB-SubCell"/>
</dbReference>
<evidence type="ECO:0000313" key="7">
    <source>
        <dbReference type="Proteomes" id="UP000050865"/>
    </source>
</evidence>
<protein>
    <submittedName>
        <fullName evidence="6">ABC-type metal ion transport system, periplasmic component surface adhesin</fullName>
    </submittedName>
</protein>
<dbReference type="OrthoDB" id="9793396at2"/>
<dbReference type="PANTHER" id="PTHR42953:SF1">
    <property type="entry name" value="METAL-BINDING PROTEIN HI_0362-RELATED"/>
    <property type="match status" value="1"/>
</dbReference>
<dbReference type="PRINTS" id="PR00691">
    <property type="entry name" value="ADHESINB"/>
</dbReference>
<dbReference type="GO" id="GO:0030001">
    <property type="term" value="P:metal ion transport"/>
    <property type="evidence" value="ECO:0007669"/>
    <property type="project" value="InterPro"/>
</dbReference>
<keyword evidence="4" id="KW-0732">Signal</keyword>
<dbReference type="AlphaFoldDB" id="A0A0R2EZS7"/>
<keyword evidence="3" id="KW-0479">Metal-binding</keyword>
<accession>A0A0R2EZS7</accession>
<evidence type="ECO:0000313" key="6">
    <source>
        <dbReference type="EMBL" id="KRN21871.1"/>
    </source>
</evidence>
<comment type="caution">
    <text evidence="6">The sequence shown here is derived from an EMBL/GenBank/DDBJ whole genome shotgun (WGS) entry which is preliminary data.</text>
</comment>
<evidence type="ECO:0000256" key="5">
    <source>
        <dbReference type="RuleBase" id="RU003512"/>
    </source>
</evidence>
<evidence type="ECO:0000256" key="3">
    <source>
        <dbReference type="ARBA" id="ARBA00022723"/>
    </source>
</evidence>
<evidence type="ECO:0000256" key="2">
    <source>
        <dbReference type="ARBA" id="ARBA00022448"/>
    </source>
</evidence>
<organism evidence="6 7">
    <name type="scientific">Lacticaseibacillus camelliae DSM 22697 = JCM 13995</name>
    <dbReference type="NCBI Taxonomy" id="1423730"/>
    <lineage>
        <taxon>Bacteria</taxon>
        <taxon>Bacillati</taxon>
        <taxon>Bacillota</taxon>
        <taxon>Bacilli</taxon>
        <taxon>Lactobacillales</taxon>
        <taxon>Lactobacillaceae</taxon>
        <taxon>Lacticaseibacillus</taxon>
    </lineage>
</organism>
<dbReference type="Proteomes" id="UP000050865">
    <property type="component" value="Unassembled WGS sequence"/>
</dbReference>
<dbReference type="GO" id="GO:0046872">
    <property type="term" value="F:metal ion binding"/>
    <property type="evidence" value="ECO:0007669"/>
    <property type="project" value="UniProtKB-KW"/>
</dbReference>
<name>A0A0R2EZS7_9LACO</name>
<dbReference type="STRING" id="1423730.FC75_GL001991"/>
<dbReference type="SUPFAM" id="SSF53807">
    <property type="entry name" value="Helical backbone' metal receptor"/>
    <property type="match status" value="1"/>
</dbReference>
<comment type="subcellular location">
    <subcellularLocation>
        <location evidence="1">Cell envelope</location>
    </subcellularLocation>
</comment>
<keyword evidence="2 5" id="KW-0813">Transport</keyword>
<proteinExistence type="inferred from homology"/>
<evidence type="ECO:0000256" key="4">
    <source>
        <dbReference type="ARBA" id="ARBA00022729"/>
    </source>
</evidence>
<keyword evidence="7" id="KW-1185">Reference proteome</keyword>
<comment type="similarity">
    <text evidence="5">Belongs to the bacterial solute-binding protein 9 family.</text>
</comment>
<dbReference type="InterPro" id="IPR006128">
    <property type="entry name" value="Lipoprotein_PsaA-like"/>
</dbReference>